<organism evidence="1">
    <name type="scientific">viral metagenome</name>
    <dbReference type="NCBI Taxonomy" id="1070528"/>
    <lineage>
        <taxon>unclassified sequences</taxon>
        <taxon>metagenomes</taxon>
        <taxon>organismal metagenomes</taxon>
    </lineage>
</organism>
<reference evidence="1" key="1">
    <citation type="journal article" date="2020" name="Nature">
        <title>Giant virus diversity and host interactions through global metagenomics.</title>
        <authorList>
            <person name="Schulz F."/>
            <person name="Roux S."/>
            <person name="Paez-Espino D."/>
            <person name="Jungbluth S."/>
            <person name="Walsh D.A."/>
            <person name="Denef V.J."/>
            <person name="McMahon K.D."/>
            <person name="Konstantinidis K.T."/>
            <person name="Eloe-Fadrosh E.A."/>
            <person name="Kyrpides N.C."/>
            <person name="Woyke T."/>
        </authorList>
    </citation>
    <scope>NUCLEOTIDE SEQUENCE</scope>
    <source>
        <strain evidence="1">GVMAG-M-3300027759-16</strain>
    </source>
</reference>
<proteinExistence type="predicted"/>
<accession>A0A6C0LAA9</accession>
<sequence length="117" mass="13219">MSTAEILIASAVKTVGKRTFLKTVEQMFSHVERKESSREKRSVPAEVQCVARKKGERTGIKAGKHVLYDSIRCQRKELDENHLCAVHTNMVKRNGSLPFGVYTDPLTENDKKVFGEL</sequence>
<dbReference type="AlphaFoldDB" id="A0A6C0LAA9"/>
<protein>
    <submittedName>
        <fullName evidence="1">Uncharacterized protein</fullName>
    </submittedName>
</protein>
<evidence type="ECO:0000313" key="1">
    <source>
        <dbReference type="EMBL" id="QHU26242.1"/>
    </source>
</evidence>
<dbReference type="EMBL" id="MN740437">
    <property type="protein sequence ID" value="QHU26242.1"/>
    <property type="molecule type" value="Genomic_DNA"/>
</dbReference>
<name>A0A6C0LAA9_9ZZZZ</name>